<feature type="signal peptide" evidence="3">
    <location>
        <begin position="1"/>
        <end position="18"/>
    </location>
</feature>
<evidence type="ECO:0000259" key="4">
    <source>
        <dbReference type="Pfam" id="PF03330"/>
    </source>
</evidence>
<keyword evidence="1 3" id="KW-0732">Signal</keyword>
<dbReference type="SUPFAM" id="SSF50685">
    <property type="entry name" value="Barwin-like endoglucanases"/>
    <property type="match status" value="1"/>
</dbReference>
<dbReference type="Pfam" id="PF03330">
    <property type="entry name" value="DPBB_1"/>
    <property type="match status" value="1"/>
</dbReference>
<organism evidence="5 6">
    <name type="scientific">Obba rivulosa</name>
    <dbReference type="NCBI Taxonomy" id="1052685"/>
    <lineage>
        <taxon>Eukaryota</taxon>
        <taxon>Fungi</taxon>
        <taxon>Dikarya</taxon>
        <taxon>Basidiomycota</taxon>
        <taxon>Agaricomycotina</taxon>
        <taxon>Agaricomycetes</taxon>
        <taxon>Polyporales</taxon>
        <taxon>Gelatoporiaceae</taxon>
        <taxon>Obba</taxon>
    </lineage>
</organism>
<proteinExistence type="predicted"/>
<dbReference type="EMBL" id="KV722334">
    <property type="protein sequence ID" value="OCH95799.1"/>
    <property type="molecule type" value="Genomic_DNA"/>
</dbReference>
<dbReference type="Proteomes" id="UP000250043">
    <property type="component" value="Unassembled WGS sequence"/>
</dbReference>
<dbReference type="InterPro" id="IPR051477">
    <property type="entry name" value="Expansin_CellWall"/>
</dbReference>
<feature type="compositionally biased region" description="Polar residues" evidence="2">
    <location>
        <begin position="62"/>
        <end position="77"/>
    </location>
</feature>
<sequence>MFVSKSLLVLVLAVCALAGNIPHERSDVLRHRALAVRGNASAPNDLAVNPLRKRALTKRCTAPSSDLLNSATTSSANAVPASPTPEPAPTTTKAPPPATTSASNEPSFMQGTQTGQGTYFTGPGACGGVSDDSTYVAAVSHSLFDAYPGYNDGDPASNPVCFKKVEAHYQGKSVTVSIIDRCTNCSVTDLDFSPAAFLQLADLSVGRLFGMTWDWLD</sequence>
<evidence type="ECO:0000313" key="5">
    <source>
        <dbReference type="EMBL" id="OCH95799.1"/>
    </source>
</evidence>
<dbReference type="CDD" id="cd22191">
    <property type="entry name" value="DPBB_RlpA_EXP_N-like"/>
    <property type="match status" value="1"/>
</dbReference>
<dbReference type="AlphaFoldDB" id="A0A8E2DTZ2"/>
<evidence type="ECO:0000313" key="6">
    <source>
        <dbReference type="Proteomes" id="UP000250043"/>
    </source>
</evidence>
<feature type="domain" description="RlpA-like protein double-psi beta-barrel" evidence="4">
    <location>
        <begin position="115"/>
        <end position="206"/>
    </location>
</feature>
<feature type="compositionally biased region" description="Pro residues" evidence="2">
    <location>
        <begin position="82"/>
        <end position="98"/>
    </location>
</feature>
<dbReference type="Gene3D" id="2.40.40.10">
    <property type="entry name" value="RlpA-like domain"/>
    <property type="match status" value="1"/>
</dbReference>
<feature type="compositionally biased region" description="Low complexity" evidence="2">
    <location>
        <begin position="99"/>
        <end position="115"/>
    </location>
</feature>
<dbReference type="OrthoDB" id="623670at2759"/>
<gene>
    <name evidence="5" type="ORF">OBBRIDRAFT_502778</name>
</gene>
<evidence type="ECO:0000256" key="3">
    <source>
        <dbReference type="SAM" id="SignalP"/>
    </source>
</evidence>
<dbReference type="PANTHER" id="PTHR31836:SF28">
    <property type="entry name" value="SRCR DOMAIN-CONTAINING PROTEIN-RELATED"/>
    <property type="match status" value="1"/>
</dbReference>
<dbReference type="PANTHER" id="PTHR31836">
    <property type="match status" value="1"/>
</dbReference>
<protein>
    <recommendedName>
        <fullName evidence="4">RlpA-like protein double-psi beta-barrel domain-containing protein</fullName>
    </recommendedName>
</protein>
<dbReference type="InterPro" id="IPR009009">
    <property type="entry name" value="RlpA-like_DPBB"/>
</dbReference>
<evidence type="ECO:0000256" key="2">
    <source>
        <dbReference type="SAM" id="MobiDB-lite"/>
    </source>
</evidence>
<feature type="region of interest" description="Disordered" evidence="2">
    <location>
        <begin position="62"/>
        <end position="115"/>
    </location>
</feature>
<accession>A0A8E2DTZ2</accession>
<evidence type="ECO:0000256" key="1">
    <source>
        <dbReference type="ARBA" id="ARBA00022729"/>
    </source>
</evidence>
<reference evidence="5 6" key="1">
    <citation type="submission" date="2016-07" db="EMBL/GenBank/DDBJ databases">
        <title>Draft genome of the white-rot fungus Obba rivulosa 3A-2.</title>
        <authorList>
            <consortium name="DOE Joint Genome Institute"/>
            <person name="Miettinen O."/>
            <person name="Riley R."/>
            <person name="Acob R."/>
            <person name="Barry K."/>
            <person name="Cullen D."/>
            <person name="De Vries R."/>
            <person name="Hainaut M."/>
            <person name="Hatakka A."/>
            <person name="Henrissat B."/>
            <person name="Hilden K."/>
            <person name="Kuo R."/>
            <person name="Labutti K."/>
            <person name="Lipzen A."/>
            <person name="Makela M.R."/>
            <person name="Sandor L."/>
            <person name="Spatafora J.W."/>
            <person name="Grigoriev I.V."/>
            <person name="Hibbett D.S."/>
        </authorList>
    </citation>
    <scope>NUCLEOTIDE SEQUENCE [LARGE SCALE GENOMIC DNA]</scope>
    <source>
        <strain evidence="5 6">3A-2</strain>
    </source>
</reference>
<feature type="chain" id="PRO_5033988601" description="RlpA-like protein double-psi beta-barrel domain-containing protein" evidence="3">
    <location>
        <begin position="19"/>
        <end position="217"/>
    </location>
</feature>
<keyword evidence="6" id="KW-1185">Reference proteome</keyword>
<dbReference type="InterPro" id="IPR036908">
    <property type="entry name" value="RlpA-like_sf"/>
</dbReference>
<name>A0A8E2DTZ2_9APHY</name>